<dbReference type="Gene3D" id="1.20.1270.90">
    <property type="entry name" value="AF1782-like"/>
    <property type="match status" value="1"/>
</dbReference>
<dbReference type="EMBL" id="RFFI01000045">
    <property type="protein sequence ID" value="RMI09598.1"/>
    <property type="molecule type" value="Genomic_DNA"/>
</dbReference>
<dbReference type="AlphaFoldDB" id="A0A3M2JH45"/>
<evidence type="ECO:0000313" key="7">
    <source>
        <dbReference type="Proteomes" id="UP000269289"/>
    </source>
</evidence>
<dbReference type="PROSITE" id="PS51318">
    <property type="entry name" value="TAT"/>
    <property type="match status" value="1"/>
</dbReference>
<comment type="similarity">
    <text evidence="1">Belongs to the glycosyl hydrolase 43 family.</text>
</comment>
<dbReference type="InterPro" id="IPR023296">
    <property type="entry name" value="Glyco_hydro_beta-prop_sf"/>
</dbReference>
<dbReference type="PANTHER" id="PTHR22925">
    <property type="entry name" value="GLYCOSYL HYDROLASE 43 FAMILY MEMBER"/>
    <property type="match status" value="1"/>
</dbReference>
<evidence type="ECO:0000256" key="2">
    <source>
        <dbReference type="ARBA" id="ARBA00022801"/>
    </source>
</evidence>
<dbReference type="CDD" id="cd12215">
    <property type="entry name" value="ChiC_BD"/>
    <property type="match status" value="2"/>
</dbReference>
<dbReference type="Pfam" id="PF04616">
    <property type="entry name" value="Glyco_hydro_43"/>
    <property type="match status" value="1"/>
</dbReference>
<name>A0A3M2JH45_9CELL</name>
<reference evidence="6 7" key="1">
    <citation type="submission" date="2018-10" db="EMBL/GenBank/DDBJ databases">
        <title>Isolation, diversity and antifungal activity of actinobacteria from wheat.</title>
        <authorList>
            <person name="Han C."/>
        </authorList>
    </citation>
    <scope>NUCLEOTIDE SEQUENCE [LARGE SCALE GENOMIC DNA]</scope>
    <source>
        <strain evidence="6 7">NEAU-YY56</strain>
    </source>
</reference>
<dbReference type="GO" id="GO:0030246">
    <property type="term" value="F:carbohydrate binding"/>
    <property type="evidence" value="ECO:0007669"/>
    <property type="project" value="InterPro"/>
</dbReference>
<feature type="chain" id="PRO_5018300574" description="Chitin-binding type-3 domain-containing protein" evidence="4">
    <location>
        <begin position="36"/>
        <end position="896"/>
    </location>
</feature>
<keyword evidence="3" id="KW-0326">Glycosidase</keyword>
<dbReference type="Gene3D" id="2.115.10.20">
    <property type="entry name" value="Glycosyl hydrolase domain, family 43"/>
    <property type="match status" value="1"/>
</dbReference>
<protein>
    <recommendedName>
        <fullName evidence="5">Chitin-binding type-3 domain-containing protein</fullName>
    </recommendedName>
</protein>
<dbReference type="SMART" id="SM00495">
    <property type="entry name" value="ChtBD3"/>
    <property type="match status" value="2"/>
</dbReference>
<feature type="signal peptide" evidence="4">
    <location>
        <begin position="1"/>
        <end position="35"/>
    </location>
</feature>
<dbReference type="GO" id="GO:0004553">
    <property type="term" value="F:hydrolase activity, hydrolyzing O-glycosyl compounds"/>
    <property type="evidence" value="ECO:0007669"/>
    <property type="project" value="InterPro"/>
</dbReference>
<feature type="domain" description="Chitin-binding type-3" evidence="5">
    <location>
        <begin position="803"/>
        <end position="846"/>
    </location>
</feature>
<keyword evidence="4" id="KW-0732">Signal</keyword>
<sequence>MSITAPRPRSRRSALLVLLLSAALLIPWLPATAHAATTTRAVQHTDVSTTRGTPWQTYYEGDEWASNARVHWGNDGDFLEIPFEGDGFRLYGSTRTTNGTAEVYVDDALVGTVDYHGANSNAVIELFSHTGLEPGAHTLRVVAVGWVNHARAEFDSTATEPVTDGLPGAVDAAASLAEADYTAGSWAALAARLTDARTVLADAAATAEQRAEAATALDDARAALVMVRGLREAVESYATRVPGDHTPVSWAPFAAALARAGDVLADADATAPDVVAAKTGLQDAAAGLVTLGAGTLGTIQNNDFWHDTDGNPIYSQGGGIFRFGDTYYWYGVRYDGAELYYANPTRLYNNNVNFESVTAYSSKDLVSWTFENDIATTETPVDIPASKDVNGDYFSRMQTLGDAVWIGRLGVVYNESTGKYVLLTQFENADPARVTNAGVLFLQGDSPTGDFEYANLQTHVPGVYENPNKPGWNQGSGDQTVFTDDDGSDYLVFSYRDGRSRTYVARISDTDSLSVETAVEVFRGAGREGNAMFKMGGRYYVASSALHGWNTSQTYIVESETDDIQGDYSDMYVLEGTEKDYSHVTQSGFFVTVPGTQTETVIYAGDRWADFAWNGLGYNQWLPITATDDRPLFHSVSQWRLNAVTGEWEVGEGNNYVLNPDFAADRIPVTAVTGWTTAADPGSAPFVSNPTPGADGSRFALRLGADAAFSGAVRQENAVPDGTYRFATRVSTAGGLDHARVRITGAAGQDHVLDLNAATDGWATAELADLRLTGGTATVSIEAAGPAGTSVTVDGLSLVRQPEPAWSADATYVADDSVQHDGSLWVASWWTRAQEPGDPNGPWQEIARDAAGDPLWTPTRIFDAGDEVVHEGTRYRAAWWTRAQAPTLGGPWSVVS</sequence>
<feature type="domain" description="Chitin-binding type-3" evidence="5">
    <location>
        <begin position="853"/>
        <end position="895"/>
    </location>
</feature>
<dbReference type="InterPro" id="IPR006710">
    <property type="entry name" value="Glyco_hydro_43"/>
</dbReference>
<dbReference type="GO" id="GO:0005975">
    <property type="term" value="P:carbohydrate metabolic process"/>
    <property type="evidence" value="ECO:0007669"/>
    <property type="project" value="InterPro"/>
</dbReference>
<dbReference type="Gene3D" id="1.20.1270.70">
    <property type="entry name" value="Designed single chain three-helix bundle"/>
    <property type="match status" value="1"/>
</dbReference>
<dbReference type="InterPro" id="IPR006311">
    <property type="entry name" value="TAT_signal"/>
</dbReference>
<dbReference type="OrthoDB" id="1413930at2"/>
<dbReference type="Pfam" id="PF02839">
    <property type="entry name" value="CBM_5_12"/>
    <property type="match status" value="2"/>
</dbReference>
<dbReference type="GO" id="GO:0005576">
    <property type="term" value="C:extracellular region"/>
    <property type="evidence" value="ECO:0007669"/>
    <property type="project" value="InterPro"/>
</dbReference>
<dbReference type="PANTHER" id="PTHR22925:SF3">
    <property type="entry name" value="GLYCOSYL HYDROLASE FAMILY PROTEIN 43"/>
    <property type="match status" value="1"/>
</dbReference>
<evidence type="ECO:0000256" key="4">
    <source>
        <dbReference type="SAM" id="SignalP"/>
    </source>
</evidence>
<evidence type="ECO:0000256" key="3">
    <source>
        <dbReference type="ARBA" id="ARBA00023295"/>
    </source>
</evidence>
<organism evidence="6 7">
    <name type="scientific">Cellulomonas triticagri</name>
    <dbReference type="NCBI Taxonomy" id="2483352"/>
    <lineage>
        <taxon>Bacteria</taxon>
        <taxon>Bacillati</taxon>
        <taxon>Actinomycetota</taxon>
        <taxon>Actinomycetes</taxon>
        <taxon>Micrococcales</taxon>
        <taxon>Cellulomonadaceae</taxon>
        <taxon>Cellulomonas</taxon>
    </lineage>
</organism>
<keyword evidence="2" id="KW-0378">Hydrolase</keyword>
<evidence type="ECO:0000313" key="6">
    <source>
        <dbReference type="EMBL" id="RMI09598.1"/>
    </source>
</evidence>
<accession>A0A3M2JH45</accession>
<evidence type="ECO:0000256" key="1">
    <source>
        <dbReference type="ARBA" id="ARBA00009865"/>
    </source>
</evidence>
<dbReference type="SUPFAM" id="SSF75005">
    <property type="entry name" value="Arabinanase/levansucrase/invertase"/>
    <property type="match status" value="1"/>
</dbReference>
<dbReference type="CDD" id="cd18823">
    <property type="entry name" value="GH43_RcAra43A-like"/>
    <property type="match status" value="1"/>
</dbReference>
<dbReference type="Gene3D" id="2.10.10.20">
    <property type="entry name" value="Carbohydrate-binding module superfamily 5/12"/>
    <property type="match status" value="2"/>
</dbReference>
<dbReference type="RefSeq" id="WP_122149237.1">
    <property type="nucleotide sequence ID" value="NZ_RFFI01000045.1"/>
</dbReference>
<evidence type="ECO:0000259" key="5">
    <source>
        <dbReference type="SMART" id="SM00495"/>
    </source>
</evidence>
<comment type="caution">
    <text evidence="6">The sequence shown here is derived from an EMBL/GenBank/DDBJ whole genome shotgun (WGS) entry which is preliminary data.</text>
</comment>
<dbReference type="Proteomes" id="UP000269289">
    <property type="component" value="Unassembled WGS sequence"/>
</dbReference>
<dbReference type="InterPro" id="IPR036573">
    <property type="entry name" value="CBM_sf_5/12"/>
</dbReference>
<gene>
    <name evidence="6" type="ORF">EBM89_09730</name>
</gene>
<dbReference type="Gene3D" id="2.60.120.260">
    <property type="entry name" value="Galactose-binding domain-like"/>
    <property type="match status" value="2"/>
</dbReference>
<keyword evidence="7" id="KW-1185">Reference proteome</keyword>
<proteinExistence type="inferred from homology"/>
<dbReference type="SUPFAM" id="SSF51055">
    <property type="entry name" value="Carbohydrate binding domain"/>
    <property type="match status" value="2"/>
</dbReference>
<dbReference type="InterPro" id="IPR003610">
    <property type="entry name" value="CBM5/12"/>
</dbReference>